<gene>
    <name evidence="6" type="ORF">SOASR032_12800</name>
</gene>
<dbReference type="PANTHER" id="PTHR30126">
    <property type="entry name" value="HTH-TYPE TRANSCRIPTIONAL REGULATOR"/>
    <property type="match status" value="1"/>
</dbReference>
<evidence type="ECO:0000256" key="2">
    <source>
        <dbReference type="ARBA" id="ARBA00023015"/>
    </source>
</evidence>
<name>A0ABQ5LID6_9GAMM</name>
<accession>A0ABQ5LID6</accession>
<dbReference type="EMBL" id="BRLJ01000002">
    <property type="protein sequence ID" value="GKX62711.1"/>
    <property type="molecule type" value="Genomic_DNA"/>
</dbReference>
<keyword evidence="2" id="KW-0805">Transcription regulation</keyword>
<keyword evidence="4" id="KW-0804">Transcription</keyword>
<dbReference type="Gene3D" id="1.10.10.10">
    <property type="entry name" value="Winged helix-like DNA-binding domain superfamily/Winged helix DNA-binding domain"/>
    <property type="match status" value="1"/>
</dbReference>
<sequence length="269" mass="30004">MHISQSALSRELKVFEDRLGVTLFERLPRGMKLTPEGGVLESYAERLFDIAKNAELAMREIVDGKAGHLSIGASNTIGTYILPPLIVELKNTHPDVQVSLFIGNTEQVCKGVEDMRFNLGLIEGPVHNSNLVVEPFRVDELLPVVSASNQFSHQNVITKHELECQCLLLRENGSGMRELTLDLFNQRKIKVKDVIEFNNIEAIKQALISGDGIAWLPSVGMKIEFETGVLTYLSGLDMEISRTLSAVRRKNSTRNTLVDHLIRLLSATR</sequence>
<protein>
    <submittedName>
        <fullName evidence="6">LysR family transcriptional regulator</fullName>
    </submittedName>
</protein>
<feature type="domain" description="HTH lysR-type" evidence="5">
    <location>
        <begin position="1"/>
        <end position="34"/>
    </location>
</feature>
<reference evidence="6" key="1">
    <citation type="submission" date="2022-06" db="EMBL/GenBank/DDBJ databases">
        <title>Draft genome sequences of Pragia fontium str. JCM24417.</title>
        <authorList>
            <person name="Wakabayashi Y."/>
            <person name="Kojima K."/>
        </authorList>
    </citation>
    <scope>NUCLEOTIDE SEQUENCE</scope>
    <source>
        <strain evidence="6">JCM 24417</strain>
    </source>
</reference>
<evidence type="ECO:0000256" key="1">
    <source>
        <dbReference type="ARBA" id="ARBA00009437"/>
    </source>
</evidence>
<dbReference type="InterPro" id="IPR000847">
    <property type="entry name" value="LysR_HTH_N"/>
</dbReference>
<dbReference type="InterPro" id="IPR036390">
    <property type="entry name" value="WH_DNA-bd_sf"/>
</dbReference>
<keyword evidence="3" id="KW-0238">DNA-binding</keyword>
<evidence type="ECO:0000256" key="3">
    <source>
        <dbReference type="ARBA" id="ARBA00023125"/>
    </source>
</evidence>
<dbReference type="Gene3D" id="3.40.190.10">
    <property type="entry name" value="Periplasmic binding protein-like II"/>
    <property type="match status" value="2"/>
</dbReference>
<proteinExistence type="inferred from homology"/>
<dbReference type="PANTHER" id="PTHR30126:SF39">
    <property type="entry name" value="HTH-TYPE TRANSCRIPTIONAL REGULATOR CYSL"/>
    <property type="match status" value="1"/>
</dbReference>
<dbReference type="SUPFAM" id="SSF46785">
    <property type="entry name" value="Winged helix' DNA-binding domain"/>
    <property type="match status" value="1"/>
</dbReference>
<dbReference type="Proteomes" id="UP001059610">
    <property type="component" value="Unassembled WGS sequence"/>
</dbReference>
<evidence type="ECO:0000313" key="6">
    <source>
        <dbReference type="EMBL" id="GKX62711.1"/>
    </source>
</evidence>
<keyword evidence="7" id="KW-1185">Reference proteome</keyword>
<evidence type="ECO:0000256" key="4">
    <source>
        <dbReference type="ARBA" id="ARBA00023163"/>
    </source>
</evidence>
<comment type="caution">
    <text evidence="6">The sequence shown here is derived from an EMBL/GenBank/DDBJ whole genome shotgun (WGS) entry which is preliminary data.</text>
</comment>
<comment type="similarity">
    <text evidence="1">Belongs to the LysR transcriptional regulatory family.</text>
</comment>
<dbReference type="Pfam" id="PF03466">
    <property type="entry name" value="LysR_substrate"/>
    <property type="match status" value="1"/>
</dbReference>
<evidence type="ECO:0000313" key="7">
    <source>
        <dbReference type="Proteomes" id="UP001059610"/>
    </source>
</evidence>
<dbReference type="InterPro" id="IPR005119">
    <property type="entry name" value="LysR_subst-bd"/>
</dbReference>
<evidence type="ECO:0000259" key="5">
    <source>
        <dbReference type="PROSITE" id="PS50931"/>
    </source>
</evidence>
<organism evidence="6 7">
    <name type="scientific">Pragia fontium</name>
    <dbReference type="NCBI Taxonomy" id="82985"/>
    <lineage>
        <taxon>Bacteria</taxon>
        <taxon>Pseudomonadati</taxon>
        <taxon>Pseudomonadota</taxon>
        <taxon>Gammaproteobacteria</taxon>
        <taxon>Enterobacterales</taxon>
        <taxon>Budviciaceae</taxon>
        <taxon>Pragia</taxon>
    </lineage>
</organism>
<dbReference type="InterPro" id="IPR036388">
    <property type="entry name" value="WH-like_DNA-bd_sf"/>
</dbReference>
<dbReference type="Pfam" id="PF00126">
    <property type="entry name" value="HTH_1"/>
    <property type="match status" value="1"/>
</dbReference>
<dbReference type="PROSITE" id="PS50931">
    <property type="entry name" value="HTH_LYSR"/>
    <property type="match status" value="1"/>
</dbReference>
<dbReference type="SUPFAM" id="SSF53850">
    <property type="entry name" value="Periplasmic binding protein-like II"/>
    <property type="match status" value="1"/>
</dbReference>